<dbReference type="Gene3D" id="1.10.30.10">
    <property type="entry name" value="High mobility group box domain"/>
    <property type="match status" value="1"/>
</dbReference>
<accession>A0A4P9YSZ4</accession>
<evidence type="ECO:0000313" key="3">
    <source>
        <dbReference type="Proteomes" id="UP000278143"/>
    </source>
</evidence>
<protein>
    <recommendedName>
        <fullName evidence="1">HMG box domain-containing protein</fullName>
    </recommendedName>
</protein>
<proteinExistence type="predicted"/>
<sequence>MVTGKSDDYPGVDNHLFESLQQILGTNIGAQIDPYLRAAEIRSEDPKIKNGDISKLTGKEWREASPVFKDAYRRKAEDIKRDTGSMAKPNDLLASPYFECQ</sequence>
<dbReference type="AlphaFoldDB" id="A0A4P9YSZ4"/>
<feature type="domain" description="HMG box" evidence="1">
    <location>
        <begin position="39"/>
        <end position="81"/>
    </location>
</feature>
<dbReference type="SUPFAM" id="SSF47095">
    <property type="entry name" value="HMG-box"/>
    <property type="match status" value="1"/>
</dbReference>
<dbReference type="InterPro" id="IPR036910">
    <property type="entry name" value="HMG_box_dom_sf"/>
</dbReference>
<evidence type="ECO:0000313" key="2">
    <source>
        <dbReference type="EMBL" id="RKP22818.1"/>
    </source>
</evidence>
<evidence type="ECO:0000259" key="1">
    <source>
        <dbReference type="Pfam" id="PF00505"/>
    </source>
</evidence>
<keyword evidence="3" id="KW-1185">Reference proteome</keyword>
<reference evidence="3" key="1">
    <citation type="journal article" date="2018" name="Nat. Microbiol.">
        <title>Leveraging single-cell genomics to expand the fungal tree of life.</title>
        <authorList>
            <person name="Ahrendt S.R."/>
            <person name="Quandt C.A."/>
            <person name="Ciobanu D."/>
            <person name="Clum A."/>
            <person name="Salamov A."/>
            <person name="Andreopoulos B."/>
            <person name="Cheng J.F."/>
            <person name="Woyke T."/>
            <person name="Pelin A."/>
            <person name="Henrissat B."/>
            <person name="Reynolds N.K."/>
            <person name="Benny G.L."/>
            <person name="Smith M.E."/>
            <person name="James T.Y."/>
            <person name="Grigoriev I.V."/>
        </authorList>
    </citation>
    <scope>NUCLEOTIDE SEQUENCE [LARGE SCALE GENOMIC DNA]</scope>
    <source>
        <strain evidence="3">Benny S71-1</strain>
    </source>
</reference>
<dbReference type="EMBL" id="KZ991633">
    <property type="protein sequence ID" value="RKP22818.1"/>
    <property type="molecule type" value="Genomic_DNA"/>
</dbReference>
<dbReference type="Proteomes" id="UP000278143">
    <property type="component" value="Unassembled WGS sequence"/>
</dbReference>
<name>A0A4P9YSZ4_9FUNG</name>
<dbReference type="Pfam" id="PF00505">
    <property type="entry name" value="HMG_box"/>
    <property type="match status" value="1"/>
</dbReference>
<dbReference type="OrthoDB" id="6247875at2759"/>
<gene>
    <name evidence="2" type="ORF">SYNPS1DRAFT_25290</name>
</gene>
<dbReference type="InterPro" id="IPR009071">
    <property type="entry name" value="HMG_box_dom"/>
</dbReference>
<organism evidence="2 3">
    <name type="scientific">Syncephalis pseudoplumigaleata</name>
    <dbReference type="NCBI Taxonomy" id="1712513"/>
    <lineage>
        <taxon>Eukaryota</taxon>
        <taxon>Fungi</taxon>
        <taxon>Fungi incertae sedis</taxon>
        <taxon>Zoopagomycota</taxon>
        <taxon>Zoopagomycotina</taxon>
        <taxon>Zoopagomycetes</taxon>
        <taxon>Zoopagales</taxon>
        <taxon>Piptocephalidaceae</taxon>
        <taxon>Syncephalis</taxon>
    </lineage>
</organism>